<reference evidence="1 2" key="1">
    <citation type="submission" date="2022-07" db="EMBL/GenBank/DDBJ databases">
        <title>Novel species in genus cellulomonas.</title>
        <authorList>
            <person name="Ye L."/>
        </authorList>
    </citation>
    <scope>NUCLEOTIDE SEQUENCE [LARGE SCALE GENOMIC DNA]</scope>
    <source>
        <strain evidence="2">zg-B89</strain>
    </source>
</reference>
<dbReference type="Proteomes" id="UP001316384">
    <property type="component" value="Chromosome"/>
</dbReference>
<evidence type="ECO:0000313" key="2">
    <source>
        <dbReference type="Proteomes" id="UP001316384"/>
    </source>
</evidence>
<dbReference type="RefSeq" id="WP_227576291.1">
    <property type="nucleotide sequence ID" value="NZ_CP101987.1"/>
</dbReference>
<sequence>MRSSSSDARTAAPVARGTWVRLAVLTLLLVLLALSSAVELTAALLTDTARTTTVVSTSLVFPTPAG</sequence>
<keyword evidence="2" id="KW-1185">Reference proteome</keyword>
<accession>A0ABY5KP68</accession>
<gene>
    <name evidence="1" type="ORF">NP048_14315</name>
</gene>
<evidence type="ECO:0000313" key="1">
    <source>
        <dbReference type="EMBL" id="UUI70956.1"/>
    </source>
</evidence>
<organism evidence="1 2">
    <name type="scientific">Cellulomonas xiejunii</name>
    <dbReference type="NCBI Taxonomy" id="2968083"/>
    <lineage>
        <taxon>Bacteria</taxon>
        <taxon>Bacillati</taxon>
        <taxon>Actinomycetota</taxon>
        <taxon>Actinomycetes</taxon>
        <taxon>Micrococcales</taxon>
        <taxon>Cellulomonadaceae</taxon>
        <taxon>Cellulomonas</taxon>
    </lineage>
</organism>
<dbReference type="EMBL" id="CP101987">
    <property type="protein sequence ID" value="UUI70956.1"/>
    <property type="molecule type" value="Genomic_DNA"/>
</dbReference>
<name>A0ABY5KP68_9CELL</name>
<proteinExistence type="predicted"/>
<protein>
    <submittedName>
        <fullName evidence="1">Uncharacterized protein</fullName>
    </submittedName>
</protein>